<feature type="region of interest" description="Disordered" evidence="1">
    <location>
        <begin position="1"/>
        <end position="38"/>
    </location>
</feature>
<evidence type="ECO:0000259" key="2">
    <source>
        <dbReference type="Pfam" id="PF13873"/>
    </source>
</evidence>
<dbReference type="EMBL" id="JAPTMU010000053">
    <property type="protein sequence ID" value="KAJ4922887.1"/>
    <property type="molecule type" value="Genomic_DNA"/>
</dbReference>
<dbReference type="Proteomes" id="UP001219934">
    <property type="component" value="Unassembled WGS sequence"/>
</dbReference>
<sequence>MPPKKPNKKAKVPLNESSGLSGVSDTQAAEENAMESGASQVNHSELSVLIRSIIREEIGAAFQKFQPQLDALKGQLDSCCQKLGDMEEGITNMDSWKSITGAINDLGDGGIRTVEECRKKWKDLLSRAKKDASVLKNPPTGGGPAPKTSPYSEIIIAIFGEDSPTFTGLNGIDSSELSTSTFEEVDADVSAVTSDSEDRREEGSPTPTATIHSPCLKFPLKGALSQDASIMGRPRPSCNK</sequence>
<accession>A0AAD6F6T2</accession>
<dbReference type="Pfam" id="PF13873">
    <property type="entry name" value="Myb_DNA-bind_5"/>
    <property type="match status" value="1"/>
</dbReference>
<organism evidence="3 4">
    <name type="scientific">Pogonophryne albipinna</name>
    <dbReference type="NCBI Taxonomy" id="1090488"/>
    <lineage>
        <taxon>Eukaryota</taxon>
        <taxon>Metazoa</taxon>
        <taxon>Chordata</taxon>
        <taxon>Craniata</taxon>
        <taxon>Vertebrata</taxon>
        <taxon>Euteleostomi</taxon>
        <taxon>Actinopterygii</taxon>
        <taxon>Neopterygii</taxon>
        <taxon>Teleostei</taxon>
        <taxon>Neoteleostei</taxon>
        <taxon>Acanthomorphata</taxon>
        <taxon>Eupercaria</taxon>
        <taxon>Perciformes</taxon>
        <taxon>Notothenioidei</taxon>
        <taxon>Pogonophryne</taxon>
    </lineage>
</organism>
<feature type="region of interest" description="Disordered" evidence="1">
    <location>
        <begin position="177"/>
        <end position="214"/>
    </location>
</feature>
<feature type="compositionally biased region" description="Basic residues" evidence="1">
    <location>
        <begin position="1"/>
        <end position="11"/>
    </location>
</feature>
<proteinExistence type="predicted"/>
<comment type="caution">
    <text evidence="3">The sequence shown here is derived from an EMBL/GenBank/DDBJ whole genome shotgun (WGS) entry which is preliminary data.</text>
</comment>
<evidence type="ECO:0000256" key="1">
    <source>
        <dbReference type="SAM" id="MobiDB-lite"/>
    </source>
</evidence>
<feature type="compositionally biased region" description="Polar residues" evidence="1">
    <location>
        <begin position="15"/>
        <end position="29"/>
    </location>
</feature>
<keyword evidence="4" id="KW-1185">Reference proteome</keyword>
<feature type="domain" description="Myb/SANT-like DNA-binding" evidence="2">
    <location>
        <begin position="95"/>
        <end position="131"/>
    </location>
</feature>
<dbReference type="InterPro" id="IPR028002">
    <property type="entry name" value="Myb_DNA-bind_5"/>
</dbReference>
<evidence type="ECO:0000313" key="4">
    <source>
        <dbReference type="Proteomes" id="UP001219934"/>
    </source>
</evidence>
<dbReference type="AlphaFoldDB" id="A0AAD6F6T2"/>
<feature type="non-terminal residue" evidence="3">
    <location>
        <position position="240"/>
    </location>
</feature>
<gene>
    <name evidence="3" type="ORF">JOQ06_026155</name>
</gene>
<protein>
    <recommendedName>
        <fullName evidence="2">Myb/SANT-like DNA-binding domain-containing protein</fullName>
    </recommendedName>
</protein>
<reference evidence="3" key="1">
    <citation type="submission" date="2022-11" db="EMBL/GenBank/DDBJ databases">
        <title>Chromosome-level genome of Pogonophryne albipinna.</title>
        <authorList>
            <person name="Jo E."/>
        </authorList>
    </citation>
    <scope>NUCLEOTIDE SEQUENCE</scope>
    <source>
        <strain evidence="3">SGF0006</strain>
        <tissue evidence="3">Muscle</tissue>
    </source>
</reference>
<name>A0AAD6F6T2_9TELE</name>
<evidence type="ECO:0000313" key="3">
    <source>
        <dbReference type="EMBL" id="KAJ4922887.1"/>
    </source>
</evidence>